<feature type="domain" description="DUF6533" evidence="2">
    <location>
        <begin position="38"/>
        <end position="82"/>
    </location>
</feature>
<feature type="transmembrane region" description="Helical" evidence="1">
    <location>
        <begin position="259"/>
        <end position="280"/>
    </location>
</feature>
<sequence>MIIMTSNSTIPLDAILNPYTPLAFLRPEVADPFQIICYGNVATFAAFTWDWLMAIPEEYNIICKAGFSWPNIMYFLSRFGTFGSCLLAMIYRIAPVDDCNALKYVEGMFLEIGVAATSLLFFIRVRAVYNHSRIITASFGLLWLVVVSLHILILLGVKRDRIPYTRRCIEGPAPKYTTVPIILTAVNDTLVFFAISYRMVSLAIASSTWSSRAKSFFMGDGLLNLSKALLQGGQVYYFATIGVAITATALILSPEIPGVLKPILGSVYIALSSTMACRVYRAFLLGVLTDPQMNTATVVSFYRAADNTCDDHTLAHDTLSDRSSKLAINDSVETNLRVEDNNRYALGGRRLTADDVGQDISHRV</sequence>
<dbReference type="InterPro" id="IPR045340">
    <property type="entry name" value="DUF6533"/>
</dbReference>
<gene>
    <name evidence="3" type="ORF">PILCRDRAFT_771075</name>
</gene>
<evidence type="ECO:0000256" key="1">
    <source>
        <dbReference type="SAM" id="Phobius"/>
    </source>
</evidence>
<keyword evidence="1" id="KW-0472">Membrane</keyword>
<dbReference type="OrthoDB" id="3038990at2759"/>
<reference evidence="3 4" key="1">
    <citation type="submission" date="2014-04" db="EMBL/GenBank/DDBJ databases">
        <authorList>
            <consortium name="DOE Joint Genome Institute"/>
            <person name="Kuo A."/>
            <person name="Tarkka M."/>
            <person name="Buscot F."/>
            <person name="Kohler A."/>
            <person name="Nagy L.G."/>
            <person name="Floudas D."/>
            <person name="Copeland A."/>
            <person name="Barry K.W."/>
            <person name="Cichocki N."/>
            <person name="Veneault-Fourrey C."/>
            <person name="LaButti K."/>
            <person name="Lindquist E.A."/>
            <person name="Lipzen A."/>
            <person name="Lundell T."/>
            <person name="Morin E."/>
            <person name="Murat C."/>
            <person name="Sun H."/>
            <person name="Tunlid A."/>
            <person name="Henrissat B."/>
            <person name="Grigoriev I.V."/>
            <person name="Hibbett D.S."/>
            <person name="Martin F."/>
            <person name="Nordberg H.P."/>
            <person name="Cantor M.N."/>
            <person name="Hua S.X."/>
        </authorList>
    </citation>
    <scope>NUCLEOTIDE SEQUENCE [LARGE SCALE GENOMIC DNA]</scope>
    <source>
        <strain evidence="3 4">F 1598</strain>
    </source>
</reference>
<protein>
    <recommendedName>
        <fullName evidence="2">DUF6533 domain-containing protein</fullName>
    </recommendedName>
</protein>
<evidence type="ECO:0000313" key="3">
    <source>
        <dbReference type="EMBL" id="KIM88286.1"/>
    </source>
</evidence>
<keyword evidence="1" id="KW-1133">Transmembrane helix</keyword>
<feature type="transmembrane region" description="Helical" evidence="1">
    <location>
        <begin position="104"/>
        <end position="123"/>
    </location>
</feature>
<feature type="transmembrane region" description="Helical" evidence="1">
    <location>
        <begin position="135"/>
        <end position="157"/>
    </location>
</feature>
<feature type="transmembrane region" description="Helical" evidence="1">
    <location>
        <begin position="72"/>
        <end position="92"/>
    </location>
</feature>
<reference evidence="4" key="2">
    <citation type="submission" date="2015-01" db="EMBL/GenBank/DDBJ databases">
        <title>Evolutionary Origins and Diversification of the Mycorrhizal Mutualists.</title>
        <authorList>
            <consortium name="DOE Joint Genome Institute"/>
            <consortium name="Mycorrhizal Genomics Consortium"/>
            <person name="Kohler A."/>
            <person name="Kuo A."/>
            <person name="Nagy L.G."/>
            <person name="Floudas D."/>
            <person name="Copeland A."/>
            <person name="Barry K.W."/>
            <person name="Cichocki N."/>
            <person name="Veneault-Fourrey C."/>
            <person name="LaButti K."/>
            <person name="Lindquist E.A."/>
            <person name="Lipzen A."/>
            <person name="Lundell T."/>
            <person name="Morin E."/>
            <person name="Murat C."/>
            <person name="Riley R."/>
            <person name="Ohm R."/>
            <person name="Sun H."/>
            <person name="Tunlid A."/>
            <person name="Henrissat B."/>
            <person name="Grigoriev I.V."/>
            <person name="Hibbett D.S."/>
            <person name="Martin F."/>
        </authorList>
    </citation>
    <scope>NUCLEOTIDE SEQUENCE [LARGE SCALE GENOMIC DNA]</scope>
    <source>
        <strain evidence="4">F 1598</strain>
    </source>
</reference>
<accession>A0A0C3GCB7</accession>
<dbReference type="EMBL" id="KN832977">
    <property type="protein sequence ID" value="KIM88286.1"/>
    <property type="molecule type" value="Genomic_DNA"/>
</dbReference>
<dbReference type="HOGENOM" id="CLU_060549_0_0_1"/>
<dbReference type="Pfam" id="PF20151">
    <property type="entry name" value="DUF6533"/>
    <property type="match status" value="1"/>
</dbReference>
<keyword evidence="1" id="KW-0812">Transmembrane</keyword>
<dbReference type="InParanoid" id="A0A0C3GCB7"/>
<dbReference type="Proteomes" id="UP000054166">
    <property type="component" value="Unassembled WGS sequence"/>
</dbReference>
<evidence type="ECO:0000259" key="2">
    <source>
        <dbReference type="Pfam" id="PF20151"/>
    </source>
</evidence>
<dbReference type="AlphaFoldDB" id="A0A0C3GCB7"/>
<dbReference type="STRING" id="765440.A0A0C3GCB7"/>
<feature type="transmembrane region" description="Helical" evidence="1">
    <location>
        <begin position="235"/>
        <end position="253"/>
    </location>
</feature>
<name>A0A0C3GCB7_PILCF</name>
<keyword evidence="4" id="KW-1185">Reference proteome</keyword>
<evidence type="ECO:0000313" key="4">
    <source>
        <dbReference type="Proteomes" id="UP000054166"/>
    </source>
</evidence>
<proteinExistence type="predicted"/>
<organism evidence="3 4">
    <name type="scientific">Piloderma croceum (strain F 1598)</name>
    <dbReference type="NCBI Taxonomy" id="765440"/>
    <lineage>
        <taxon>Eukaryota</taxon>
        <taxon>Fungi</taxon>
        <taxon>Dikarya</taxon>
        <taxon>Basidiomycota</taxon>
        <taxon>Agaricomycotina</taxon>
        <taxon>Agaricomycetes</taxon>
        <taxon>Agaricomycetidae</taxon>
        <taxon>Atheliales</taxon>
        <taxon>Atheliaceae</taxon>
        <taxon>Piloderma</taxon>
    </lineage>
</organism>